<comment type="caution">
    <text evidence="2">The sequence shown here is derived from an EMBL/GenBank/DDBJ whole genome shotgun (WGS) entry which is preliminary data.</text>
</comment>
<sequence>MNYVFLSMEICAIPMRTYHDAIYEEEYGSETEEECCRGRGLSAILCWFLSVVVLIGLAASVVLTVFFILKSKKVDDYHSLDPQ</sequence>
<dbReference type="AlphaFoldDB" id="A0A8J2KX40"/>
<keyword evidence="3" id="KW-1185">Reference proteome</keyword>
<name>A0A8J2KX40_9HEXA</name>
<keyword evidence="1" id="KW-0472">Membrane</keyword>
<dbReference type="OrthoDB" id="10688831at2759"/>
<dbReference type="Proteomes" id="UP000708208">
    <property type="component" value="Unassembled WGS sequence"/>
</dbReference>
<evidence type="ECO:0000313" key="3">
    <source>
        <dbReference type="Proteomes" id="UP000708208"/>
    </source>
</evidence>
<keyword evidence="1" id="KW-1133">Transmembrane helix</keyword>
<organism evidence="2 3">
    <name type="scientific">Allacma fusca</name>
    <dbReference type="NCBI Taxonomy" id="39272"/>
    <lineage>
        <taxon>Eukaryota</taxon>
        <taxon>Metazoa</taxon>
        <taxon>Ecdysozoa</taxon>
        <taxon>Arthropoda</taxon>
        <taxon>Hexapoda</taxon>
        <taxon>Collembola</taxon>
        <taxon>Symphypleona</taxon>
        <taxon>Sminthuridae</taxon>
        <taxon>Allacma</taxon>
    </lineage>
</organism>
<evidence type="ECO:0000313" key="2">
    <source>
        <dbReference type="EMBL" id="CAG7821556.1"/>
    </source>
</evidence>
<keyword evidence="1" id="KW-0812">Transmembrane</keyword>
<feature type="transmembrane region" description="Helical" evidence="1">
    <location>
        <begin position="47"/>
        <end position="69"/>
    </location>
</feature>
<evidence type="ECO:0000256" key="1">
    <source>
        <dbReference type="SAM" id="Phobius"/>
    </source>
</evidence>
<accession>A0A8J2KX40</accession>
<protein>
    <submittedName>
        <fullName evidence="2">Uncharacterized protein</fullName>
    </submittedName>
</protein>
<feature type="non-terminal residue" evidence="2">
    <location>
        <position position="1"/>
    </location>
</feature>
<proteinExistence type="predicted"/>
<gene>
    <name evidence="2" type="ORF">AFUS01_LOCUS31887</name>
</gene>
<reference evidence="2" key="1">
    <citation type="submission" date="2021-06" db="EMBL/GenBank/DDBJ databases">
        <authorList>
            <person name="Hodson N. C."/>
            <person name="Mongue J. A."/>
            <person name="Jaron S. K."/>
        </authorList>
    </citation>
    <scope>NUCLEOTIDE SEQUENCE</scope>
</reference>
<dbReference type="EMBL" id="CAJVCH010514696">
    <property type="protein sequence ID" value="CAG7821556.1"/>
    <property type="molecule type" value="Genomic_DNA"/>
</dbReference>